<dbReference type="InterPro" id="IPR017195">
    <property type="entry name" value="ABC_thiamin-permease_prd"/>
</dbReference>
<reference evidence="3 4" key="1">
    <citation type="submission" date="2012-05" db="EMBL/GenBank/DDBJ databases">
        <authorList>
            <person name="Harkins D.M."/>
            <person name="Madupu R."/>
            <person name="Durkin A.S."/>
            <person name="Torralba M."/>
            <person name="Methe B."/>
            <person name="Sutton G.G."/>
            <person name="Nelson K.E."/>
        </authorList>
    </citation>
    <scope>NUCLEOTIDE SEQUENCE [LARGE SCALE GENOMIC DNA]</scope>
    <source>
        <strain evidence="3 4">F0490</strain>
    </source>
</reference>
<evidence type="ECO:0000256" key="1">
    <source>
        <dbReference type="SAM" id="MobiDB-lite"/>
    </source>
</evidence>
<organism evidence="3 4">
    <name type="scientific">Schaalia georgiae F0490</name>
    <dbReference type="NCBI Taxonomy" id="1125717"/>
    <lineage>
        <taxon>Bacteria</taxon>
        <taxon>Bacillati</taxon>
        <taxon>Actinomycetota</taxon>
        <taxon>Actinomycetes</taxon>
        <taxon>Actinomycetales</taxon>
        <taxon>Actinomycetaceae</taxon>
        <taxon>Schaalia</taxon>
    </lineage>
</organism>
<gene>
    <name evidence="3" type="ORF">HMPREF1317_1417</name>
</gene>
<accession>J1HCK0</accession>
<dbReference type="AlphaFoldDB" id="J1HCK0"/>
<keyword evidence="2" id="KW-1133">Transmembrane helix</keyword>
<feature type="transmembrane region" description="Helical" evidence="2">
    <location>
        <begin position="177"/>
        <end position="201"/>
    </location>
</feature>
<keyword evidence="4" id="KW-1185">Reference proteome</keyword>
<dbReference type="EMBL" id="AKFS01000196">
    <property type="protein sequence ID" value="EJF43470.1"/>
    <property type="molecule type" value="Genomic_DNA"/>
</dbReference>
<evidence type="ECO:0000313" key="3">
    <source>
        <dbReference type="EMBL" id="EJF43470.1"/>
    </source>
</evidence>
<sequence length="213" mass="22361">MTMSETPNEARADAEPEPTSRVVRTSARKGLVDSVLGTRNLMTIAALVVCNCIIFIPINYVSVLTAGTQRGVYLGVGLIGLWTVDFLLPVTIVRRPGAAIVAGLLYGLIGMVATPVGPAAIVGCLLGAAFVELPLLLTFYRFWDWRMFMVCATCFGLLNSLLYVASMGALIGSDMNALLVAIGVASGVVGGLLVLGATRLLNMAGVGIDRDAR</sequence>
<feature type="transmembrane region" description="Helical" evidence="2">
    <location>
        <begin position="41"/>
        <end position="60"/>
    </location>
</feature>
<dbReference type="PATRIC" id="fig|1125717.3.peg.1254"/>
<feature type="region of interest" description="Disordered" evidence="1">
    <location>
        <begin position="1"/>
        <end position="20"/>
    </location>
</feature>
<proteinExistence type="predicted"/>
<evidence type="ECO:0000313" key="4">
    <source>
        <dbReference type="Proteomes" id="UP000004578"/>
    </source>
</evidence>
<comment type="caution">
    <text evidence="3">The sequence shown here is derived from an EMBL/GenBank/DDBJ whole genome shotgun (WGS) entry which is preliminary data.</text>
</comment>
<evidence type="ECO:0000256" key="2">
    <source>
        <dbReference type="SAM" id="Phobius"/>
    </source>
</evidence>
<feature type="transmembrane region" description="Helical" evidence="2">
    <location>
        <begin position="147"/>
        <end position="171"/>
    </location>
</feature>
<dbReference type="Proteomes" id="UP000004578">
    <property type="component" value="Unassembled WGS sequence"/>
</dbReference>
<feature type="transmembrane region" description="Helical" evidence="2">
    <location>
        <begin position="72"/>
        <end position="90"/>
    </location>
</feature>
<dbReference type="Pfam" id="PF09819">
    <property type="entry name" value="ABC_cobalt"/>
    <property type="match status" value="1"/>
</dbReference>
<name>J1HCK0_9ACTO</name>
<protein>
    <submittedName>
        <fullName evidence="3">Cobalt ABC transporter, permease protein</fullName>
    </submittedName>
</protein>
<keyword evidence="2" id="KW-0812">Transmembrane</keyword>
<keyword evidence="2" id="KW-0472">Membrane</keyword>